<evidence type="ECO:0000313" key="5">
    <source>
        <dbReference type="Proteomes" id="UP000295729"/>
    </source>
</evidence>
<reference evidence="4 5" key="1">
    <citation type="submission" date="2019-03" db="EMBL/GenBank/DDBJ databases">
        <title>Genomic Encyclopedia of Type Strains, Phase IV (KMG-IV): sequencing the most valuable type-strain genomes for metagenomic binning, comparative biology and taxonomic classification.</title>
        <authorList>
            <person name="Goeker M."/>
        </authorList>
    </citation>
    <scope>NUCLEOTIDE SEQUENCE [LARGE SCALE GENOMIC DNA]</scope>
    <source>
        <strain evidence="4 5">DSM 5604</strain>
    </source>
</reference>
<organism evidence="4 5">
    <name type="scientific">Marinomonas communis</name>
    <dbReference type="NCBI Taxonomy" id="28254"/>
    <lineage>
        <taxon>Bacteria</taxon>
        <taxon>Pseudomonadati</taxon>
        <taxon>Pseudomonadota</taxon>
        <taxon>Gammaproteobacteria</taxon>
        <taxon>Oceanospirillales</taxon>
        <taxon>Oceanospirillaceae</taxon>
        <taxon>Marinomonas</taxon>
    </lineage>
</organism>
<keyword evidence="3" id="KW-0732">Signal</keyword>
<evidence type="ECO:0000256" key="1">
    <source>
        <dbReference type="ARBA" id="ARBA00007613"/>
    </source>
</evidence>
<dbReference type="Gene3D" id="1.20.1600.10">
    <property type="entry name" value="Outer membrane efflux proteins (OEP)"/>
    <property type="match status" value="1"/>
</dbReference>
<feature type="coiled-coil region" evidence="2">
    <location>
        <begin position="208"/>
        <end position="235"/>
    </location>
</feature>
<dbReference type="EMBL" id="SNZA01000006">
    <property type="protein sequence ID" value="TDR06244.1"/>
    <property type="molecule type" value="Genomic_DNA"/>
</dbReference>
<sequence>MKYLITGCAALLLSGCASQYQYEAPSVTADSMPTYALAEFSANQWLSFGSPDLEALLKTAFAHNWTIAVATERVRLARLAIETEEANQGISTTATLTAGSTQSANSNDLSNFTSSDASSLSFSAKYEWDLWGKLQAQMDQTLLSAQSSQWSFETARLTVTASIVKQYIAYLSLKERMTLAQKNLVSAQESYELYLAQHEEGLVSRIDLIDQQETILSLEEKIETLQLDQRDQERALALLTGQPYWQELDPNFRLLDLTVPDIALNQPAELIRQRPDLKEAEASVKAAFLSKVETELDRWPNLSISLSLRPSDLYDLAEQWTVTLAESISLALYDNGDNKRALKKAEINEAIARINYQNTVVSALHEVQDTLSAYQQSRIGYRYAQIAHQNQIVKTQLTEYEWEEGVRDKSDLISAQRSLFSTEESLVTAKQSVLNSIVALYQANGTAPNF</sequence>
<evidence type="ECO:0000256" key="2">
    <source>
        <dbReference type="SAM" id="Coils"/>
    </source>
</evidence>
<dbReference type="PANTHER" id="PTHR30203:SF32">
    <property type="entry name" value="CATION EFFLUX SYSTEM PROTEIN CUSC"/>
    <property type="match status" value="1"/>
</dbReference>
<dbReference type="GO" id="GO:0015562">
    <property type="term" value="F:efflux transmembrane transporter activity"/>
    <property type="evidence" value="ECO:0007669"/>
    <property type="project" value="InterPro"/>
</dbReference>
<keyword evidence="5" id="KW-1185">Reference proteome</keyword>
<dbReference type="InterPro" id="IPR010131">
    <property type="entry name" value="MdtP/NodT-like"/>
</dbReference>
<dbReference type="InterPro" id="IPR003423">
    <property type="entry name" value="OMP_efflux"/>
</dbReference>
<keyword evidence="2" id="KW-0175">Coiled coil</keyword>
<dbReference type="OrthoDB" id="9770517at2"/>
<dbReference type="PANTHER" id="PTHR30203">
    <property type="entry name" value="OUTER MEMBRANE CATION EFFLUX PROTEIN"/>
    <property type="match status" value="1"/>
</dbReference>
<dbReference type="RefSeq" id="WP_133564554.1">
    <property type="nucleotide sequence ID" value="NZ_SNZA01000006.1"/>
</dbReference>
<comment type="similarity">
    <text evidence="1">Belongs to the outer membrane factor (OMF) (TC 1.B.17) family.</text>
</comment>
<comment type="caution">
    <text evidence="4">The sequence shown here is derived from an EMBL/GenBank/DDBJ whole genome shotgun (WGS) entry which is preliminary data.</text>
</comment>
<dbReference type="PROSITE" id="PS51257">
    <property type="entry name" value="PROKAR_LIPOPROTEIN"/>
    <property type="match status" value="1"/>
</dbReference>
<proteinExistence type="inferred from homology"/>
<dbReference type="SUPFAM" id="SSF56954">
    <property type="entry name" value="Outer membrane efflux proteins (OEP)"/>
    <property type="match status" value="1"/>
</dbReference>
<feature type="chain" id="PRO_5020655184" evidence="3">
    <location>
        <begin position="20"/>
        <end position="450"/>
    </location>
</feature>
<protein>
    <submittedName>
        <fullName evidence="4">NodT family efflux transporter outer membrane factor (OMF) lipoprotein</fullName>
    </submittedName>
</protein>
<dbReference type="Pfam" id="PF02321">
    <property type="entry name" value="OEP"/>
    <property type="match status" value="2"/>
</dbReference>
<evidence type="ECO:0000313" key="4">
    <source>
        <dbReference type="EMBL" id="TDR06244.1"/>
    </source>
</evidence>
<dbReference type="Proteomes" id="UP000295729">
    <property type="component" value="Unassembled WGS sequence"/>
</dbReference>
<name>A0A4R6WYE7_9GAMM</name>
<dbReference type="AlphaFoldDB" id="A0A4R6WYE7"/>
<accession>A0A4R6WYE7</accession>
<gene>
    <name evidence="4" type="ORF">C8D85_3174</name>
</gene>
<evidence type="ECO:0000256" key="3">
    <source>
        <dbReference type="SAM" id="SignalP"/>
    </source>
</evidence>
<feature type="signal peptide" evidence="3">
    <location>
        <begin position="1"/>
        <end position="19"/>
    </location>
</feature>
<dbReference type="Gene3D" id="2.20.200.10">
    <property type="entry name" value="Outer membrane efflux proteins (OEP)"/>
    <property type="match status" value="1"/>
</dbReference>
<keyword evidence="4" id="KW-0449">Lipoprotein</keyword>